<dbReference type="PANTHER" id="PTHR31339">
    <property type="entry name" value="PECTIN LYASE-RELATED"/>
    <property type="match status" value="1"/>
</dbReference>
<dbReference type="InterPro" id="IPR010496">
    <property type="entry name" value="AL/BT2_dom"/>
</dbReference>
<sequence>MSPIGSILRLRPLHLPTILSILLILSVLPGFICSAHSATTTTAAATFSVRDFGALGDGTTKDTAAFQRALDTCAVSGGGEVLVPSGRYLIGSIQLGTRTTLRFAAADSVLIGSPDVEDYPMVDVRWEGRWQPGRRALISANNADHIAIVGPGRIEGNPAVAKPQNPRGVVILEPINCHDVRWEGFTVTQGGNWATHPTFCTDVVIKNLTIRGDRDGIDIDSCKNVLIEGCDIDTGDDAISLKSGRGLNGARIAKPAEDIVIRNCKLRCRHFASIGIGSETSAGVRNVRIENCSFDSKTHAIYIKTRIGRAGTTENITAENLEILNGGFLRINLTVGGNTNTADDPVPGLLGFPSAKNLSFTNVRLHNATTIIDGTQVTPEKPVENLSLANITGTAAKGMSLVHMTGVTLKDIAVTVANGPVLTTRNVTGTGLENAVPLITRTSLFNGRDLTGWKLFLAPPADGATATDPKSTWSVTDNTLRFDTKTFGYIKTDRAYGHYRLHIEWRWPAGSSENANSGLLLHTHGPDKIWPLCYEAQLKTGNAGQFIGLGLDIPDAPLTNNRKRLPRLADSSEKPHGEWNSYDITCRGDTIEVFVNGIRQNTATKLPAVAGAIALQMEGHPIEFQNLWLEEL</sequence>
<dbReference type="Pfam" id="PF12708">
    <property type="entry name" value="Pect-lyase_RHGA_epim"/>
    <property type="match status" value="1"/>
</dbReference>
<dbReference type="EMBL" id="CP023344">
    <property type="protein sequence ID" value="ATC64310.1"/>
    <property type="molecule type" value="Genomic_DNA"/>
</dbReference>
<feature type="domain" description="Rhamnogalacturonase A/B/Epimerase-like pectate lyase" evidence="6">
    <location>
        <begin position="47"/>
        <end position="94"/>
    </location>
</feature>
<dbReference type="InterPro" id="IPR051801">
    <property type="entry name" value="GH28_Enzymes"/>
</dbReference>
<feature type="domain" description="3-keto-alpha-glucoside-1,2-lyase/3-keto-2-hydroxy-glucal hydratase" evidence="5">
    <location>
        <begin position="442"/>
        <end position="629"/>
    </location>
</feature>
<dbReference type="InterPro" id="IPR011050">
    <property type="entry name" value="Pectin_lyase_fold/virulence"/>
</dbReference>
<dbReference type="InterPro" id="IPR012334">
    <property type="entry name" value="Pectin_lyas_fold"/>
</dbReference>
<dbReference type="OrthoDB" id="9795222at2"/>
<dbReference type="InterPro" id="IPR006626">
    <property type="entry name" value="PbH1"/>
</dbReference>
<dbReference type="Pfam" id="PF06439">
    <property type="entry name" value="3keto-disac_hyd"/>
    <property type="match status" value="1"/>
</dbReference>
<keyword evidence="2 4" id="KW-0378">Hydrolase</keyword>
<dbReference type="Pfam" id="PF00295">
    <property type="entry name" value="Glyco_hydro_28"/>
    <property type="match status" value="1"/>
</dbReference>
<keyword evidence="3 4" id="KW-0326">Glycosidase</keyword>
<dbReference type="Gene3D" id="2.160.20.10">
    <property type="entry name" value="Single-stranded right-handed beta-helix, Pectin lyase-like"/>
    <property type="match status" value="1"/>
</dbReference>
<evidence type="ECO:0000256" key="2">
    <source>
        <dbReference type="ARBA" id="ARBA00022801"/>
    </source>
</evidence>
<evidence type="ECO:0000259" key="6">
    <source>
        <dbReference type="Pfam" id="PF12708"/>
    </source>
</evidence>
<evidence type="ECO:0000256" key="1">
    <source>
        <dbReference type="ARBA" id="ARBA00008834"/>
    </source>
</evidence>
<dbReference type="Proteomes" id="UP000217265">
    <property type="component" value="Chromosome"/>
</dbReference>
<dbReference type="Gene3D" id="2.60.120.560">
    <property type="entry name" value="Exo-inulinase, domain 1"/>
    <property type="match status" value="1"/>
</dbReference>
<evidence type="ECO:0000313" key="7">
    <source>
        <dbReference type="EMBL" id="ATC64310.1"/>
    </source>
</evidence>
<comment type="similarity">
    <text evidence="1 4">Belongs to the glycosyl hydrolase 28 family.</text>
</comment>
<protein>
    <submittedName>
        <fullName evidence="7">Uncharacterized protein</fullName>
    </submittedName>
</protein>
<evidence type="ECO:0000256" key="3">
    <source>
        <dbReference type="ARBA" id="ARBA00023295"/>
    </source>
</evidence>
<dbReference type="AlphaFoldDB" id="A0A290QAT8"/>
<dbReference type="GO" id="GO:0005975">
    <property type="term" value="P:carbohydrate metabolic process"/>
    <property type="evidence" value="ECO:0007669"/>
    <property type="project" value="InterPro"/>
</dbReference>
<dbReference type="GO" id="GO:0004650">
    <property type="term" value="F:polygalacturonase activity"/>
    <property type="evidence" value="ECO:0007669"/>
    <property type="project" value="InterPro"/>
</dbReference>
<dbReference type="PANTHER" id="PTHR31339:SF9">
    <property type="entry name" value="PLASMIN AND FIBRONECTIN-BINDING PROTEIN A"/>
    <property type="match status" value="1"/>
</dbReference>
<dbReference type="InterPro" id="IPR000743">
    <property type="entry name" value="Glyco_hydro_28"/>
</dbReference>
<keyword evidence="8" id="KW-1185">Reference proteome</keyword>
<dbReference type="SUPFAM" id="SSF51126">
    <property type="entry name" value="Pectin lyase-like"/>
    <property type="match status" value="1"/>
</dbReference>
<evidence type="ECO:0000256" key="4">
    <source>
        <dbReference type="RuleBase" id="RU361169"/>
    </source>
</evidence>
<dbReference type="SMART" id="SM00710">
    <property type="entry name" value="PbH1"/>
    <property type="match status" value="5"/>
</dbReference>
<evidence type="ECO:0000313" key="8">
    <source>
        <dbReference type="Proteomes" id="UP000217265"/>
    </source>
</evidence>
<reference evidence="7 8" key="1">
    <citation type="submission" date="2017-09" db="EMBL/GenBank/DDBJ databases">
        <title>Complete genome sequence of Verrucomicrobial strain HZ-65, isolated from freshwater.</title>
        <authorList>
            <person name="Choi A."/>
        </authorList>
    </citation>
    <scope>NUCLEOTIDE SEQUENCE [LARGE SCALE GENOMIC DNA]</scope>
    <source>
        <strain evidence="7 8">HZ-65</strain>
    </source>
</reference>
<name>A0A290QAT8_9BACT</name>
<dbReference type="InterPro" id="IPR024535">
    <property type="entry name" value="RHGA/B-epi-like_pectate_lyase"/>
</dbReference>
<dbReference type="RefSeq" id="WP_096055942.1">
    <property type="nucleotide sequence ID" value="NZ_CP023344.1"/>
</dbReference>
<accession>A0A290QAT8</accession>
<dbReference type="KEGG" id="vbh:CMV30_10285"/>
<proteinExistence type="inferred from homology"/>
<gene>
    <name evidence="7" type="ORF">CMV30_10285</name>
</gene>
<evidence type="ECO:0000259" key="5">
    <source>
        <dbReference type="Pfam" id="PF06439"/>
    </source>
</evidence>
<organism evidence="7 8">
    <name type="scientific">Nibricoccus aquaticus</name>
    <dbReference type="NCBI Taxonomy" id="2576891"/>
    <lineage>
        <taxon>Bacteria</taxon>
        <taxon>Pseudomonadati</taxon>
        <taxon>Verrucomicrobiota</taxon>
        <taxon>Opitutia</taxon>
        <taxon>Opitutales</taxon>
        <taxon>Opitutaceae</taxon>
        <taxon>Nibricoccus</taxon>
    </lineage>
</organism>